<dbReference type="InterPro" id="IPR045069">
    <property type="entry name" value="MATE_euk"/>
</dbReference>
<keyword evidence="5 6" id="KW-0472">Membrane</keyword>
<feature type="transmembrane region" description="Helical" evidence="6">
    <location>
        <begin position="452"/>
        <end position="473"/>
    </location>
</feature>
<feature type="transmembrane region" description="Helical" evidence="6">
    <location>
        <begin position="309"/>
        <end position="331"/>
    </location>
</feature>
<evidence type="ECO:0000256" key="2">
    <source>
        <dbReference type="ARBA" id="ARBA00010199"/>
    </source>
</evidence>
<evidence type="ECO:0000256" key="1">
    <source>
        <dbReference type="ARBA" id="ARBA00004141"/>
    </source>
</evidence>
<dbReference type="CDD" id="cd13132">
    <property type="entry name" value="MATE_eukaryotic"/>
    <property type="match status" value="1"/>
</dbReference>
<keyword evidence="8" id="KW-1185">Reference proteome</keyword>
<feature type="transmembrane region" description="Helical" evidence="6">
    <location>
        <begin position="351"/>
        <end position="373"/>
    </location>
</feature>
<feature type="transmembrane region" description="Helical" evidence="6">
    <location>
        <begin position="271"/>
        <end position="289"/>
    </location>
</feature>
<feature type="transmembrane region" description="Helical" evidence="6">
    <location>
        <begin position="422"/>
        <end position="446"/>
    </location>
</feature>
<evidence type="ECO:0000256" key="5">
    <source>
        <dbReference type="ARBA" id="ARBA00023136"/>
    </source>
</evidence>
<keyword evidence="4 6" id="KW-1133">Transmembrane helix</keyword>
<dbReference type="NCBIfam" id="TIGR00797">
    <property type="entry name" value="matE"/>
    <property type="match status" value="1"/>
</dbReference>
<feature type="transmembrane region" description="Helical" evidence="6">
    <location>
        <begin position="198"/>
        <end position="219"/>
    </location>
</feature>
<dbReference type="InterPro" id="IPR002528">
    <property type="entry name" value="MATE_fam"/>
</dbReference>
<feature type="transmembrane region" description="Helical" evidence="6">
    <location>
        <begin position="393"/>
        <end position="415"/>
    </location>
</feature>
<evidence type="ECO:0000256" key="4">
    <source>
        <dbReference type="ARBA" id="ARBA00022989"/>
    </source>
</evidence>
<feature type="transmembrane region" description="Helical" evidence="6">
    <location>
        <begin position="94"/>
        <end position="114"/>
    </location>
</feature>
<dbReference type="AlphaFoldDB" id="A0A328DAQ8"/>
<dbReference type="Pfam" id="PF01554">
    <property type="entry name" value="MatE"/>
    <property type="match status" value="2"/>
</dbReference>
<reference evidence="7 8" key="1">
    <citation type="submission" date="2018-06" db="EMBL/GenBank/DDBJ databases">
        <title>The Genome of Cuscuta australis (Dodder) Provides Insight into the Evolution of Plant Parasitism.</title>
        <authorList>
            <person name="Liu H."/>
        </authorList>
    </citation>
    <scope>NUCLEOTIDE SEQUENCE [LARGE SCALE GENOMIC DNA]</scope>
    <source>
        <strain evidence="8">cv. Yunnan</strain>
        <tissue evidence="7">Vines</tissue>
    </source>
</reference>
<organism evidence="7 8">
    <name type="scientific">Cuscuta australis</name>
    <dbReference type="NCBI Taxonomy" id="267555"/>
    <lineage>
        <taxon>Eukaryota</taxon>
        <taxon>Viridiplantae</taxon>
        <taxon>Streptophyta</taxon>
        <taxon>Embryophyta</taxon>
        <taxon>Tracheophyta</taxon>
        <taxon>Spermatophyta</taxon>
        <taxon>Magnoliopsida</taxon>
        <taxon>eudicotyledons</taxon>
        <taxon>Gunneridae</taxon>
        <taxon>Pentapetalae</taxon>
        <taxon>asterids</taxon>
        <taxon>lamiids</taxon>
        <taxon>Solanales</taxon>
        <taxon>Convolvulaceae</taxon>
        <taxon>Cuscuteae</taxon>
        <taxon>Cuscuta</taxon>
        <taxon>Cuscuta subgen. Grammica</taxon>
        <taxon>Cuscuta sect. Cleistogrammica</taxon>
    </lineage>
</organism>
<keyword evidence="3 6" id="KW-0812">Transmembrane</keyword>
<evidence type="ECO:0000256" key="6">
    <source>
        <dbReference type="RuleBase" id="RU004914"/>
    </source>
</evidence>
<proteinExistence type="inferred from homology"/>
<evidence type="ECO:0000256" key="3">
    <source>
        <dbReference type="ARBA" id="ARBA00022692"/>
    </source>
</evidence>
<accession>A0A328DAQ8</accession>
<feature type="transmembrane region" description="Helical" evidence="6">
    <location>
        <begin position="135"/>
        <end position="155"/>
    </location>
</feature>
<dbReference type="GO" id="GO:1990961">
    <property type="term" value="P:xenobiotic detoxification by transmembrane export across the plasma membrane"/>
    <property type="evidence" value="ECO:0007669"/>
    <property type="project" value="InterPro"/>
</dbReference>
<feature type="transmembrane region" description="Helical" evidence="6">
    <location>
        <begin position="167"/>
        <end position="186"/>
    </location>
</feature>
<comment type="similarity">
    <text evidence="2 6">Belongs to the multi antimicrobial extrusion (MATE) (TC 2.A.66.1) family.</text>
</comment>
<dbReference type="GO" id="GO:0015297">
    <property type="term" value="F:antiporter activity"/>
    <property type="evidence" value="ECO:0007669"/>
    <property type="project" value="InterPro"/>
</dbReference>
<comment type="caution">
    <text evidence="7">The sequence shown here is derived from an EMBL/GenBank/DDBJ whole genome shotgun (WGS) entry which is preliminary data.</text>
</comment>
<dbReference type="GO" id="GO:0016020">
    <property type="term" value="C:membrane"/>
    <property type="evidence" value="ECO:0007669"/>
    <property type="project" value="UniProtKB-SubCell"/>
</dbReference>
<dbReference type="EMBL" id="NQVE01000161">
    <property type="protein sequence ID" value="RAL42922.1"/>
    <property type="molecule type" value="Genomic_DNA"/>
</dbReference>
<gene>
    <name evidence="7" type="ORF">DM860_009704</name>
</gene>
<sequence length="520" mass="56269">MEGGDSAEVPLLLSSAPTGKENDIASFAGGDIEVISGVGDFFREFCAESKKLWNLSAPAIFTSVCQYSIGAITQVFAGHVGTVELAAVSVENSVIAGFAFGVMLGMGSALETLCGQAFGAKQVHMLGVYMQRSWIILNATALILLPLYIFAAPALRFIGQTPEISKSAGVFAIWMIPQLFAYAMNFPMQKFLQAQSKIFGMAAVSAAAIAGHTLLSWLLMLKLGWGMAGGAAVLNLSWWFIVAAQLVYIFSGSGGEAWDGFSVTAFQNLWGFVRLSLASAVMLCLEMWYYMALTLFAGYLKDAEVAVDAISICMNILGWTIMVGFGFNAAISVRVSNELGAGRPRTARFSVVVASMTSLAFGVLMATILMLLRSQYPPLFSGSPAVQRLVYDLTPLLALSIAINSLQPTLSGVAIGAGWQAYVAYVNIACYYILGIPIGLVLGFVFDLNVTGIWYGMVTGTTVQTCVLIWMILRTNWNKEVCVRLYIYLWIKNYSICPSDFSCEIGQIFILEKNQIIQIF</sequence>
<evidence type="ECO:0000313" key="8">
    <source>
        <dbReference type="Proteomes" id="UP000249390"/>
    </source>
</evidence>
<feature type="transmembrane region" description="Helical" evidence="6">
    <location>
        <begin position="225"/>
        <end position="250"/>
    </location>
</feature>
<dbReference type="GO" id="GO:0042910">
    <property type="term" value="F:xenobiotic transmembrane transporter activity"/>
    <property type="evidence" value="ECO:0007669"/>
    <property type="project" value="InterPro"/>
</dbReference>
<protein>
    <recommendedName>
        <fullName evidence="6">Protein DETOXIFICATION</fullName>
    </recommendedName>
    <alternativeName>
        <fullName evidence="6">Multidrug and toxic compound extrusion protein</fullName>
    </alternativeName>
</protein>
<dbReference type="Proteomes" id="UP000249390">
    <property type="component" value="Unassembled WGS sequence"/>
</dbReference>
<dbReference type="PANTHER" id="PTHR11206">
    <property type="entry name" value="MULTIDRUG RESISTANCE PROTEIN"/>
    <property type="match status" value="1"/>
</dbReference>
<evidence type="ECO:0000313" key="7">
    <source>
        <dbReference type="EMBL" id="RAL42922.1"/>
    </source>
</evidence>
<name>A0A328DAQ8_9ASTE</name>
<comment type="subcellular location">
    <subcellularLocation>
        <location evidence="1">Membrane</location>
        <topology evidence="1">Multi-pass membrane protein</topology>
    </subcellularLocation>
</comment>